<accession>A0A8B8GGN6</accession>
<evidence type="ECO:0000256" key="8">
    <source>
        <dbReference type="ARBA" id="ARBA00023065"/>
    </source>
</evidence>
<keyword evidence="7" id="KW-0915">Sodium</keyword>
<keyword evidence="10 12" id="KW-0739">Sodium transport</keyword>
<keyword evidence="8 12" id="KW-0406">Ion transport</keyword>
<evidence type="ECO:0000256" key="13">
    <source>
        <dbReference type="SAM" id="Phobius"/>
    </source>
</evidence>
<feature type="transmembrane region" description="Helical" evidence="13">
    <location>
        <begin position="453"/>
        <end position="480"/>
    </location>
</feature>
<gene>
    <name evidence="15" type="primary">LOC112691636</name>
</gene>
<evidence type="ECO:0000256" key="6">
    <source>
        <dbReference type="ARBA" id="ARBA00022989"/>
    </source>
</evidence>
<evidence type="ECO:0000256" key="9">
    <source>
        <dbReference type="ARBA" id="ARBA00023136"/>
    </source>
</evidence>
<proteinExistence type="inferred from homology"/>
<comment type="similarity">
    <text evidence="2 12">Belongs to the amiloride-sensitive sodium channel (TC 1.A.6) family.</text>
</comment>
<keyword evidence="14" id="KW-1185">Reference proteome</keyword>
<dbReference type="Gene3D" id="2.60.470.10">
    <property type="entry name" value="Acid-sensing ion channels like domains"/>
    <property type="match status" value="1"/>
</dbReference>
<keyword evidence="3 12" id="KW-0813">Transport</keyword>
<dbReference type="PANTHER" id="PTHR11690:SF300">
    <property type="entry name" value="PICKPOCKET PROTEIN 19"/>
    <property type="match status" value="1"/>
</dbReference>
<evidence type="ECO:0000256" key="1">
    <source>
        <dbReference type="ARBA" id="ARBA00004141"/>
    </source>
</evidence>
<name>A0A8B8GGN6_9HEMI</name>
<dbReference type="Pfam" id="PF00858">
    <property type="entry name" value="ASC"/>
    <property type="match status" value="1"/>
</dbReference>
<comment type="subcellular location">
    <subcellularLocation>
        <location evidence="1">Membrane</location>
        <topology evidence="1">Multi-pass membrane protein</topology>
    </subcellularLocation>
</comment>
<organism evidence="14 15">
    <name type="scientific">Sipha flava</name>
    <name type="common">yellow sugarcane aphid</name>
    <dbReference type="NCBI Taxonomy" id="143950"/>
    <lineage>
        <taxon>Eukaryota</taxon>
        <taxon>Metazoa</taxon>
        <taxon>Ecdysozoa</taxon>
        <taxon>Arthropoda</taxon>
        <taxon>Hexapoda</taxon>
        <taxon>Insecta</taxon>
        <taxon>Pterygota</taxon>
        <taxon>Neoptera</taxon>
        <taxon>Paraneoptera</taxon>
        <taxon>Hemiptera</taxon>
        <taxon>Sternorrhyncha</taxon>
        <taxon>Aphidomorpha</taxon>
        <taxon>Aphidoidea</taxon>
        <taxon>Aphididae</taxon>
        <taxon>Sipha</taxon>
    </lineage>
</organism>
<keyword evidence="11 12" id="KW-0407">Ion channel</keyword>
<sequence>MSLKMIWIDYCENGSIHGLRHVVQKNGRSWERFLWILLLIIASIIIIVLVSSSWEKYSYSLMEVVIDNPRYPLNYIDFPAVTICPINKIMYSKALSLVLNKYSNDSDMKTKWSNSLQVFGRMRFPQNTNLHFFLQNRSVVHIPLDDISDIMLKLAPTIEDIFHKCFWRGIAYRCVDILRFQRTEEGFCYSFNSKTAKRNIKVDNIINPPFIGKEGELFPIRNNAAGERTGLKLVMYNMSNEFFPDDERRRGYNVMVHTPETFPDVSTGYKLHAAHDRIYRISVSVAQVKADDSLNRLSKHNRYCYMYGAKTMDDLPEFASENEDTCYSDCRLKTVYDKCNCTQYFFEPYKGLGTHCGIQHIPCLIVNDVIQRNPTAPIDEPGFFEWSIPVSMNCSCPSPCSFIEYTTELQHDVRSFINTKVLSTRYMVDVEVNYRELFATSYRRSMKYNTQDLLVSFGGVASLFLGCSLVSIVEIFYVIYKTSVELLQKHCCETCYMEESDSETPQHPFTN</sequence>
<protein>
    <submittedName>
        <fullName evidence="15">Pickpocket protein 19-like</fullName>
    </submittedName>
</protein>
<keyword evidence="6 13" id="KW-1133">Transmembrane helix</keyword>
<dbReference type="GO" id="GO:0015280">
    <property type="term" value="F:ligand-gated sodium channel activity"/>
    <property type="evidence" value="ECO:0007669"/>
    <property type="project" value="TreeGrafter"/>
</dbReference>
<keyword evidence="9 13" id="KW-0472">Membrane</keyword>
<dbReference type="Proteomes" id="UP000694846">
    <property type="component" value="Unplaced"/>
</dbReference>
<keyword evidence="4 12" id="KW-0894">Sodium channel</keyword>
<evidence type="ECO:0000256" key="2">
    <source>
        <dbReference type="ARBA" id="ARBA00007193"/>
    </source>
</evidence>
<dbReference type="InterPro" id="IPR001873">
    <property type="entry name" value="ENaC"/>
</dbReference>
<dbReference type="AlphaFoldDB" id="A0A8B8GGN6"/>
<dbReference type="GO" id="GO:0005886">
    <property type="term" value="C:plasma membrane"/>
    <property type="evidence" value="ECO:0007669"/>
    <property type="project" value="TreeGrafter"/>
</dbReference>
<evidence type="ECO:0000256" key="3">
    <source>
        <dbReference type="ARBA" id="ARBA00022448"/>
    </source>
</evidence>
<evidence type="ECO:0000313" key="15">
    <source>
        <dbReference type="RefSeq" id="XP_025421757.1"/>
    </source>
</evidence>
<evidence type="ECO:0000256" key="12">
    <source>
        <dbReference type="RuleBase" id="RU000679"/>
    </source>
</evidence>
<evidence type="ECO:0000256" key="7">
    <source>
        <dbReference type="ARBA" id="ARBA00023053"/>
    </source>
</evidence>
<keyword evidence="5 12" id="KW-0812">Transmembrane</keyword>
<dbReference type="RefSeq" id="XP_025421757.1">
    <property type="nucleotide sequence ID" value="XM_025565972.1"/>
</dbReference>
<evidence type="ECO:0000313" key="14">
    <source>
        <dbReference type="Proteomes" id="UP000694846"/>
    </source>
</evidence>
<dbReference type="OrthoDB" id="5874059at2759"/>
<reference evidence="15" key="1">
    <citation type="submission" date="2025-08" db="UniProtKB">
        <authorList>
            <consortium name="RefSeq"/>
        </authorList>
    </citation>
    <scope>IDENTIFICATION</scope>
    <source>
        <tissue evidence="15">Whole body</tissue>
    </source>
</reference>
<dbReference type="PRINTS" id="PR01078">
    <property type="entry name" value="AMINACHANNEL"/>
</dbReference>
<evidence type="ECO:0000256" key="4">
    <source>
        <dbReference type="ARBA" id="ARBA00022461"/>
    </source>
</evidence>
<dbReference type="PANTHER" id="PTHR11690">
    <property type="entry name" value="AMILORIDE-SENSITIVE SODIUM CHANNEL-RELATED"/>
    <property type="match status" value="1"/>
</dbReference>
<evidence type="ECO:0000256" key="5">
    <source>
        <dbReference type="ARBA" id="ARBA00022692"/>
    </source>
</evidence>
<evidence type="ECO:0000256" key="11">
    <source>
        <dbReference type="ARBA" id="ARBA00023303"/>
    </source>
</evidence>
<dbReference type="GeneID" id="112691636"/>
<feature type="transmembrane region" description="Helical" evidence="13">
    <location>
        <begin position="33"/>
        <end position="52"/>
    </location>
</feature>
<evidence type="ECO:0000256" key="10">
    <source>
        <dbReference type="ARBA" id="ARBA00023201"/>
    </source>
</evidence>